<evidence type="ECO:0000256" key="1">
    <source>
        <dbReference type="SAM" id="MobiDB-lite"/>
    </source>
</evidence>
<dbReference type="EMBL" id="JAYMYQ010000003">
    <property type="protein sequence ID" value="KAK7344872.1"/>
    <property type="molecule type" value="Genomic_DNA"/>
</dbReference>
<gene>
    <name evidence="2" type="ORF">VNO77_15064</name>
</gene>
<evidence type="ECO:0000313" key="2">
    <source>
        <dbReference type="EMBL" id="KAK7344872.1"/>
    </source>
</evidence>
<organism evidence="2 3">
    <name type="scientific">Canavalia gladiata</name>
    <name type="common">Sword bean</name>
    <name type="synonym">Dolichos gladiatus</name>
    <dbReference type="NCBI Taxonomy" id="3824"/>
    <lineage>
        <taxon>Eukaryota</taxon>
        <taxon>Viridiplantae</taxon>
        <taxon>Streptophyta</taxon>
        <taxon>Embryophyta</taxon>
        <taxon>Tracheophyta</taxon>
        <taxon>Spermatophyta</taxon>
        <taxon>Magnoliopsida</taxon>
        <taxon>eudicotyledons</taxon>
        <taxon>Gunneridae</taxon>
        <taxon>Pentapetalae</taxon>
        <taxon>rosids</taxon>
        <taxon>fabids</taxon>
        <taxon>Fabales</taxon>
        <taxon>Fabaceae</taxon>
        <taxon>Papilionoideae</taxon>
        <taxon>50 kb inversion clade</taxon>
        <taxon>NPAAA clade</taxon>
        <taxon>indigoferoid/millettioid clade</taxon>
        <taxon>Phaseoleae</taxon>
        <taxon>Canavalia</taxon>
    </lineage>
</organism>
<comment type="caution">
    <text evidence="2">The sequence shown here is derived from an EMBL/GenBank/DDBJ whole genome shotgun (WGS) entry which is preliminary data.</text>
</comment>
<name>A0AAN9M3Z3_CANGL</name>
<protein>
    <submittedName>
        <fullName evidence="2">Uncharacterized protein</fullName>
    </submittedName>
</protein>
<proteinExistence type="predicted"/>
<dbReference type="Proteomes" id="UP001367508">
    <property type="component" value="Unassembled WGS sequence"/>
</dbReference>
<evidence type="ECO:0000313" key="3">
    <source>
        <dbReference type="Proteomes" id="UP001367508"/>
    </source>
</evidence>
<dbReference type="AlphaFoldDB" id="A0AAN9M3Z3"/>
<feature type="region of interest" description="Disordered" evidence="1">
    <location>
        <begin position="26"/>
        <end position="56"/>
    </location>
</feature>
<reference evidence="2 3" key="1">
    <citation type="submission" date="2024-01" db="EMBL/GenBank/DDBJ databases">
        <title>The genomes of 5 underutilized Papilionoideae crops provide insights into root nodulation and disease resistanc.</title>
        <authorList>
            <person name="Jiang F."/>
        </authorList>
    </citation>
    <scope>NUCLEOTIDE SEQUENCE [LARGE SCALE GENOMIC DNA]</scope>
    <source>
        <strain evidence="2">LVBAO_FW01</strain>
        <tissue evidence="2">Leaves</tissue>
    </source>
</reference>
<accession>A0AAN9M3Z3</accession>
<sequence>MVQKFVEEDHEKRSAPIRRHHRCIYLNGNSDDSSDDDSNAPCGSGDPNGSSGEASGILKGQAARFGIGKRYSRAARGGLSELREGVLGARLQFEGFRGLKCNCGLNNGKWFKNASPRIRRGDIGVGGPCF</sequence>
<keyword evidence="3" id="KW-1185">Reference proteome</keyword>